<keyword evidence="1" id="KW-1133">Transmembrane helix</keyword>
<accession>A0AAV4BYL1</accession>
<proteinExistence type="predicted"/>
<keyword evidence="3" id="KW-1185">Reference proteome</keyword>
<organism evidence="2 3">
    <name type="scientific">Plakobranchus ocellatus</name>
    <dbReference type="NCBI Taxonomy" id="259542"/>
    <lineage>
        <taxon>Eukaryota</taxon>
        <taxon>Metazoa</taxon>
        <taxon>Spiralia</taxon>
        <taxon>Lophotrochozoa</taxon>
        <taxon>Mollusca</taxon>
        <taxon>Gastropoda</taxon>
        <taxon>Heterobranchia</taxon>
        <taxon>Euthyneura</taxon>
        <taxon>Panpulmonata</taxon>
        <taxon>Sacoglossa</taxon>
        <taxon>Placobranchoidea</taxon>
        <taxon>Plakobranchidae</taxon>
        <taxon>Plakobranchus</taxon>
    </lineage>
</organism>
<protein>
    <submittedName>
        <fullName evidence="2">Uncharacterized protein</fullName>
    </submittedName>
</protein>
<feature type="transmembrane region" description="Helical" evidence="1">
    <location>
        <begin position="28"/>
        <end position="46"/>
    </location>
</feature>
<dbReference type="AlphaFoldDB" id="A0AAV4BYL1"/>
<dbReference type="Proteomes" id="UP000735302">
    <property type="component" value="Unassembled WGS sequence"/>
</dbReference>
<keyword evidence="1" id="KW-0812">Transmembrane</keyword>
<gene>
    <name evidence="2" type="ORF">PoB_005473100</name>
</gene>
<name>A0AAV4BYL1_9GAST</name>
<reference evidence="2 3" key="1">
    <citation type="journal article" date="2021" name="Elife">
        <title>Chloroplast acquisition without the gene transfer in kleptoplastic sea slugs, Plakobranchus ocellatus.</title>
        <authorList>
            <person name="Maeda T."/>
            <person name="Takahashi S."/>
            <person name="Yoshida T."/>
            <person name="Shimamura S."/>
            <person name="Takaki Y."/>
            <person name="Nagai Y."/>
            <person name="Toyoda A."/>
            <person name="Suzuki Y."/>
            <person name="Arimoto A."/>
            <person name="Ishii H."/>
            <person name="Satoh N."/>
            <person name="Nishiyama T."/>
            <person name="Hasebe M."/>
            <person name="Maruyama T."/>
            <person name="Minagawa J."/>
            <person name="Obokata J."/>
            <person name="Shigenobu S."/>
        </authorList>
    </citation>
    <scope>NUCLEOTIDE SEQUENCE [LARGE SCALE GENOMIC DNA]</scope>
</reference>
<evidence type="ECO:0000313" key="3">
    <source>
        <dbReference type="Proteomes" id="UP000735302"/>
    </source>
</evidence>
<feature type="transmembrane region" description="Helical" evidence="1">
    <location>
        <begin position="5"/>
        <end position="22"/>
    </location>
</feature>
<evidence type="ECO:0000256" key="1">
    <source>
        <dbReference type="SAM" id="Phobius"/>
    </source>
</evidence>
<evidence type="ECO:0000313" key="2">
    <source>
        <dbReference type="EMBL" id="GFO28226.1"/>
    </source>
</evidence>
<dbReference type="EMBL" id="BLXT01006012">
    <property type="protein sequence ID" value="GFO28226.1"/>
    <property type="molecule type" value="Genomic_DNA"/>
</dbReference>
<sequence length="134" mass="14107">MLVMLVELIVLTIPILVVVLLLMVESLVAILVAVVAVAAVAAVAAVDDGGEASGYFGGNGDSSGVVNIPVITKTGKKTPKFVMNSLAALINPHLVRISLVVSNESRQSTHALSTDRVLARQIRKPSPQSRPLWM</sequence>
<keyword evidence="1" id="KW-0472">Membrane</keyword>
<comment type="caution">
    <text evidence="2">The sequence shown here is derived from an EMBL/GenBank/DDBJ whole genome shotgun (WGS) entry which is preliminary data.</text>
</comment>